<evidence type="ECO:0000313" key="2">
    <source>
        <dbReference type="EMBL" id="GAA0945166.1"/>
    </source>
</evidence>
<reference evidence="3" key="1">
    <citation type="journal article" date="2019" name="Int. J. Syst. Evol. Microbiol.">
        <title>The Global Catalogue of Microorganisms (GCM) 10K type strain sequencing project: providing services to taxonomists for standard genome sequencing and annotation.</title>
        <authorList>
            <consortium name="The Broad Institute Genomics Platform"/>
            <consortium name="The Broad Institute Genome Sequencing Center for Infectious Disease"/>
            <person name="Wu L."/>
            <person name="Ma J."/>
        </authorList>
    </citation>
    <scope>NUCLEOTIDE SEQUENCE [LARGE SCALE GENOMIC DNA]</scope>
    <source>
        <strain evidence="3">JCM 10696</strain>
    </source>
</reference>
<evidence type="ECO:0000256" key="1">
    <source>
        <dbReference type="SAM" id="MobiDB-lite"/>
    </source>
</evidence>
<sequence>MNAEMTIRLCMRNLSLESIDGATIETEAGKTLRTPDGRGHAQKAPPDGAGDAVLVRKGWGMVGGRGSPDG</sequence>
<proteinExistence type="predicted"/>
<name>A0ABP4B2M5_9ACTN</name>
<dbReference type="EMBL" id="BAAAHH010000005">
    <property type="protein sequence ID" value="GAA0945166.1"/>
    <property type="molecule type" value="Genomic_DNA"/>
</dbReference>
<feature type="region of interest" description="Disordered" evidence="1">
    <location>
        <begin position="27"/>
        <end position="52"/>
    </location>
</feature>
<keyword evidence="3" id="KW-1185">Reference proteome</keyword>
<feature type="compositionally biased region" description="Basic and acidic residues" evidence="1">
    <location>
        <begin position="27"/>
        <end position="39"/>
    </location>
</feature>
<accession>A0ABP4B2M5</accession>
<gene>
    <name evidence="2" type="ORF">GCM10009550_18700</name>
</gene>
<evidence type="ECO:0000313" key="3">
    <source>
        <dbReference type="Proteomes" id="UP001500665"/>
    </source>
</evidence>
<dbReference type="Proteomes" id="UP001500665">
    <property type="component" value="Unassembled WGS sequence"/>
</dbReference>
<organism evidence="2 3">
    <name type="scientific">Actinocorallia libanotica</name>
    <dbReference type="NCBI Taxonomy" id="46162"/>
    <lineage>
        <taxon>Bacteria</taxon>
        <taxon>Bacillati</taxon>
        <taxon>Actinomycetota</taxon>
        <taxon>Actinomycetes</taxon>
        <taxon>Streptosporangiales</taxon>
        <taxon>Thermomonosporaceae</taxon>
        <taxon>Actinocorallia</taxon>
    </lineage>
</organism>
<comment type="caution">
    <text evidence="2">The sequence shown here is derived from an EMBL/GenBank/DDBJ whole genome shotgun (WGS) entry which is preliminary data.</text>
</comment>
<protein>
    <submittedName>
        <fullName evidence="2">Uncharacterized protein</fullName>
    </submittedName>
</protein>